<dbReference type="Pfam" id="PF05427">
    <property type="entry name" value="FIBP"/>
    <property type="match status" value="1"/>
</dbReference>
<dbReference type="InterPro" id="IPR018097">
    <property type="entry name" value="EGF_Ca-bd_CS"/>
</dbReference>
<evidence type="ECO:0000256" key="1">
    <source>
        <dbReference type="ARBA" id="ARBA00023157"/>
    </source>
</evidence>
<dbReference type="CDD" id="cd00054">
    <property type="entry name" value="EGF_CA"/>
    <property type="match status" value="1"/>
</dbReference>
<dbReference type="InterPro" id="IPR008614">
    <property type="entry name" value="FIBP"/>
</dbReference>
<feature type="domain" description="NOTCH1 EGF-like calcium-binding" evidence="3">
    <location>
        <begin position="474"/>
        <end position="501"/>
    </location>
</feature>
<name>A0AAD7R989_9TELE</name>
<dbReference type="PROSITE" id="PS01187">
    <property type="entry name" value="EGF_CA"/>
    <property type="match status" value="1"/>
</dbReference>
<feature type="compositionally biased region" description="Basic and acidic residues" evidence="2">
    <location>
        <begin position="395"/>
        <end position="438"/>
    </location>
</feature>
<evidence type="ECO:0000313" key="4">
    <source>
        <dbReference type="EMBL" id="KAJ8372276.1"/>
    </source>
</evidence>
<dbReference type="GO" id="GO:0005634">
    <property type="term" value="C:nucleus"/>
    <property type="evidence" value="ECO:0007669"/>
    <property type="project" value="TreeGrafter"/>
</dbReference>
<protein>
    <recommendedName>
        <fullName evidence="3">NOTCH1 EGF-like calcium-binding domain-containing protein</fullName>
    </recommendedName>
</protein>
<dbReference type="Gene3D" id="2.10.25.10">
    <property type="entry name" value="Laminin"/>
    <property type="match status" value="1"/>
</dbReference>
<organism evidence="4 5">
    <name type="scientific">Aldrovandia affinis</name>
    <dbReference type="NCBI Taxonomy" id="143900"/>
    <lineage>
        <taxon>Eukaryota</taxon>
        <taxon>Metazoa</taxon>
        <taxon>Chordata</taxon>
        <taxon>Craniata</taxon>
        <taxon>Vertebrata</taxon>
        <taxon>Euteleostomi</taxon>
        <taxon>Actinopterygii</taxon>
        <taxon>Neopterygii</taxon>
        <taxon>Teleostei</taxon>
        <taxon>Notacanthiformes</taxon>
        <taxon>Halosauridae</taxon>
        <taxon>Aldrovandia</taxon>
    </lineage>
</organism>
<comment type="caution">
    <text evidence="4">The sequence shown here is derived from an EMBL/GenBank/DDBJ whole genome shotgun (WGS) entry which is preliminary data.</text>
</comment>
<sequence>MTASEQFIYEANPHFDITRFTMSMELDVFVGNTTILDEEVYQLWLDGYTVSDAVRARGDSGVMQQWQTSTEVLHSDTMDQFRTFQMCERLLHCPSKLANQLLFQIPPHRQALLIERYYTFDSALARELLGKKLSKGTKKDLDDVSAKTGIILKSCRRQFDNFKRVFKVVEELKGPLVENIQHHFLLSDKLARDYAAVVFFANSRFETGKRKLQYLSFQDLAFCARQLISYWTVGAVDSSLEDVDVDLEKEFLHDLKDLKILISDKDMLDQHKSLVCAALRGKIKVFNEMEANFKNLSRALVNIASKLTHTKDVRDLFMDLVEKFIEPCRSDRWSVGDLRLFLTHYTSTTHNLDSFRHVVIWDRYMGVIKSCILKIPESHTTPHTKERLSSAAPKEGGRIRERERETERERERDEAGQKKQEIREEERSLRAKEEQSFADLRRRTSPAYFHTNNDTYTECTDGYQWDIESQHCKDVNECETIPEACKGEMKCFNHYGGYLCLPRSASVLTAPEPISQPEQGLPVEVNESFNPCPPRG</sequence>
<evidence type="ECO:0000259" key="3">
    <source>
        <dbReference type="Pfam" id="PF07645"/>
    </source>
</evidence>
<proteinExistence type="predicted"/>
<dbReference type="GO" id="GO:0070527">
    <property type="term" value="P:platelet aggregation"/>
    <property type="evidence" value="ECO:0007669"/>
    <property type="project" value="TreeGrafter"/>
</dbReference>
<dbReference type="Proteomes" id="UP001221898">
    <property type="component" value="Unassembled WGS sequence"/>
</dbReference>
<reference evidence="4" key="1">
    <citation type="journal article" date="2023" name="Science">
        <title>Genome structures resolve the early diversification of teleost fishes.</title>
        <authorList>
            <person name="Parey E."/>
            <person name="Louis A."/>
            <person name="Montfort J."/>
            <person name="Bouchez O."/>
            <person name="Roques C."/>
            <person name="Iampietro C."/>
            <person name="Lluch J."/>
            <person name="Castinel A."/>
            <person name="Donnadieu C."/>
            <person name="Desvignes T."/>
            <person name="Floi Bucao C."/>
            <person name="Jouanno E."/>
            <person name="Wen M."/>
            <person name="Mejri S."/>
            <person name="Dirks R."/>
            <person name="Jansen H."/>
            <person name="Henkel C."/>
            <person name="Chen W.J."/>
            <person name="Zahm M."/>
            <person name="Cabau C."/>
            <person name="Klopp C."/>
            <person name="Thompson A.W."/>
            <person name="Robinson-Rechavi M."/>
            <person name="Braasch I."/>
            <person name="Lecointre G."/>
            <person name="Bobe J."/>
            <person name="Postlethwait J.H."/>
            <person name="Berthelot C."/>
            <person name="Roest Crollius H."/>
            <person name="Guiguen Y."/>
        </authorList>
    </citation>
    <scope>NUCLEOTIDE SEQUENCE</scope>
    <source>
        <strain evidence="4">NC1722</strain>
    </source>
</reference>
<dbReference type="GO" id="GO:0032502">
    <property type="term" value="P:developmental process"/>
    <property type="evidence" value="ECO:0007669"/>
    <property type="project" value="UniProtKB-ARBA"/>
</dbReference>
<dbReference type="AlphaFoldDB" id="A0AAD7R989"/>
<keyword evidence="5" id="KW-1185">Reference proteome</keyword>
<dbReference type="GO" id="GO:0017134">
    <property type="term" value="F:fibroblast growth factor binding"/>
    <property type="evidence" value="ECO:0007669"/>
    <property type="project" value="TreeGrafter"/>
</dbReference>
<dbReference type="PANTHER" id="PTHR13223:SF2">
    <property type="entry name" value="ACIDIC FIBROBLAST GROWTH FACTOR INTRACELLULAR-BINDING PROTEIN"/>
    <property type="match status" value="1"/>
</dbReference>
<keyword evidence="1" id="KW-1015">Disulfide bond</keyword>
<feature type="region of interest" description="Disordered" evidence="2">
    <location>
        <begin position="512"/>
        <end position="536"/>
    </location>
</feature>
<dbReference type="InterPro" id="IPR049883">
    <property type="entry name" value="NOTCH1_EGF-like"/>
</dbReference>
<accession>A0AAD7R989</accession>
<dbReference type="GO" id="GO:0005509">
    <property type="term" value="F:calcium ion binding"/>
    <property type="evidence" value="ECO:0007669"/>
    <property type="project" value="InterPro"/>
</dbReference>
<dbReference type="EMBL" id="JAINUG010000409">
    <property type="protein sequence ID" value="KAJ8372276.1"/>
    <property type="molecule type" value="Genomic_DNA"/>
</dbReference>
<evidence type="ECO:0000313" key="5">
    <source>
        <dbReference type="Proteomes" id="UP001221898"/>
    </source>
</evidence>
<dbReference type="PANTHER" id="PTHR13223">
    <property type="entry name" value="ACIDIC FIBROBLAST GROWTH FACTOR INTRACELLULAR BINDING PROTEIN"/>
    <property type="match status" value="1"/>
</dbReference>
<evidence type="ECO:0000256" key="2">
    <source>
        <dbReference type="SAM" id="MobiDB-lite"/>
    </source>
</evidence>
<feature type="region of interest" description="Disordered" evidence="2">
    <location>
        <begin position="382"/>
        <end position="438"/>
    </location>
</feature>
<gene>
    <name evidence="4" type="ORF">AAFF_G00291310</name>
</gene>
<dbReference type="Pfam" id="PF07645">
    <property type="entry name" value="EGF_CA"/>
    <property type="match status" value="1"/>
</dbReference>